<proteinExistence type="predicted"/>
<reference evidence="1" key="1">
    <citation type="journal article" date="2020" name="PLoS ONE">
        <title>Isolation and characterization of Streptomyces bacteriophages and Streptomyces strains encoding biosynthetic arsenals: Streptomyces strains and phages for antibiotic discovery.</title>
        <authorList>
            <person name="Montano E.T."/>
            <person name="Nideffer J.F."/>
            <person name="Brumage L."/>
            <person name="Erb M."/>
            <person name="Derman A.I."/>
            <person name="Davis J.P."/>
            <person name="Estrada E."/>
            <person name="Fu S."/>
            <person name="Le D."/>
            <person name="Vuppala A."/>
            <person name="Tran C."/>
            <person name="Luterstein E."/>
            <person name="Lakkaraju S."/>
            <person name="Panchagnula S."/>
            <person name="Ren C."/>
            <person name="Doan J."/>
            <person name="Tran S."/>
            <person name="Soriano J."/>
            <person name="Fujita Y."/>
            <person name="Gutala P."/>
            <person name="Fujii Q."/>
            <person name="Lee M."/>
            <person name="Bui A."/>
            <person name="Villarreal C."/>
            <person name="Shing S.R."/>
            <person name="Kim S."/>
            <person name="Freeman D."/>
            <person name="Racha V."/>
            <person name="Ho A."/>
            <person name="Kumar P."/>
            <person name="Falah K."/>
            <person name="Dawson T."/>
            <person name="Enustun E."/>
            <person name="Prichard A."/>
            <person name="Gomez A."/>
            <person name="Khanna K."/>
            <person name="Trigg S."/>
            <person name="Fernandez L."/>
            <person name="Pogliano K."/>
            <person name="Pogliano J."/>
        </authorList>
    </citation>
    <scope>NUCLEOTIDE SEQUENCE</scope>
    <source>
        <strain evidence="1">QF2</strain>
    </source>
</reference>
<dbReference type="AlphaFoldDB" id="A0A927GPB8"/>
<evidence type="ECO:0000313" key="1">
    <source>
        <dbReference type="EMBL" id="MBD2830253.1"/>
    </source>
</evidence>
<dbReference type="EMBL" id="JACWUS010000012">
    <property type="protein sequence ID" value="MBD2830253.1"/>
    <property type="molecule type" value="Genomic_DNA"/>
</dbReference>
<protein>
    <submittedName>
        <fullName evidence="1">Uncharacterized protein</fullName>
    </submittedName>
</protein>
<name>A0A927GPB8_STRGL</name>
<sequence>MVRGDRFSCLGASASNTVGQVEQDASDGVIAGTKVLYKSGRVRESVHDGCHRVVEVLARARCLQGVGRGEQHAFAHVGGFETTAKRVRIACQ</sequence>
<comment type="caution">
    <text evidence="1">The sequence shown here is derived from an EMBL/GenBank/DDBJ whole genome shotgun (WGS) entry which is preliminary data.</text>
</comment>
<accession>A0A927GPB8</accession>
<organism evidence="1">
    <name type="scientific">Streptomyces globisporus</name>
    <dbReference type="NCBI Taxonomy" id="1908"/>
    <lineage>
        <taxon>Bacteria</taxon>
        <taxon>Bacillati</taxon>
        <taxon>Actinomycetota</taxon>
        <taxon>Actinomycetes</taxon>
        <taxon>Kitasatosporales</taxon>
        <taxon>Streptomycetaceae</taxon>
        <taxon>Streptomyces</taxon>
    </lineage>
</organism>
<gene>
    <name evidence="1" type="ORF">ID875_25625</name>
</gene>